<feature type="region of interest" description="Disordered" evidence="1">
    <location>
        <begin position="26"/>
        <end position="65"/>
    </location>
</feature>
<proteinExistence type="predicted"/>
<accession>A0AA38NXH0</accession>
<reference evidence="3" key="1">
    <citation type="submission" date="2022-08" db="EMBL/GenBank/DDBJ databases">
        <authorList>
            <consortium name="DOE Joint Genome Institute"/>
            <person name="Min B."/>
            <person name="Riley R."/>
            <person name="Sierra-Patev S."/>
            <person name="Naranjo-Ortiz M."/>
            <person name="Looney B."/>
            <person name="Konkel Z."/>
            <person name="Slot J.C."/>
            <person name="Sakamoto Y."/>
            <person name="Steenwyk J.L."/>
            <person name="Rokas A."/>
            <person name="Carro J."/>
            <person name="Camarero S."/>
            <person name="Ferreira P."/>
            <person name="Molpeceres G."/>
            <person name="Ruiz-Duenas F.J."/>
            <person name="Serrano A."/>
            <person name="Henrissat B."/>
            <person name="Drula E."/>
            <person name="Hughes K.W."/>
            <person name="Mata J.L."/>
            <person name="Ishikawa N.K."/>
            <person name="Vargas-Isla R."/>
            <person name="Ushijima S."/>
            <person name="Smith C.A."/>
            <person name="Ahrendt S."/>
            <person name="Andreopoulos W."/>
            <person name="He G."/>
            <person name="Labutti K."/>
            <person name="Lipzen A."/>
            <person name="Ng V."/>
            <person name="Sandor L."/>
            <person name="Barry K."/>
            <person name="Martinez A.T."/>
            <person name="Xiao Y."/>
            <person name="Gibbons J.G."/>
            <person name="Terashima K."/>
            <person name="Hibbett D.S."/>
            <person name="Grigoriev I.V."/>
        </authorList>
    </citation>
    <scope>NUCLEOTIDE SEQUENCE</scope>
    <source>
        <strain evidence="3">TFB9207</strain>
    </source>
</reference>
<feature type="region of interest" description="Disordered" evidence="1">
    <location>
        <begin position="219"/>
        <end position="255"/>
    </location>
</feature>
<evidence type="ECO:0000256" key="2">
    <source>
        <dbReference type="SAM" id="SignalP"/>
    </source>
</evidence>
<dbReference type="EMBL" id="MU806957">
    <property type="protein sequence ID" value="KAJ3832445.1"/>
    <property type="molecule type" value="Genomic_DNA"/>
</dbReference>
<evidence type="ECO:0000313" key="4">
    <source>
        <dbReference type="Proteomes" id="UP001163846"/>
    </source>
</evidence>
<feature type="compositionally biased region" description="Low complexity" evidence="1">
    <location>
        <begin position="53"/>
        <end position="63"/>
    </location>
</feature>
<comment type="caution">
    <text evidence="3">The sequence shown here is derived from an EMBL/GenBank/DDBJ whole genome shotgun (WGS) entry which is preliminary data.</text>
</comment>
<sequence length="255" mass="28329">MRFNIVLLLGLVSATYALPNPGLRHFQPRSDSEAEADDQPAVENHTSGLLPRADSAAHTSADSAESRVGVTQPYFLTDPKLGPQYTILPSSDPTGAIARTMRAYPRYAFNFASWSCRVISRIFNPHFVFVHTDTRAPQAVHEPHEWYWQITNTHMAVVIDKNAAQVVGWIHAADARSIHNEKWTVILIPAIGKISVSGEADQVKVRGAFCNSNREEFPGTSFSIPESPHYPGDDRPIIENYRRFPTPSTSVPTHS</sequence>
<gene>
    <name evidence="3" type="ORF">F5878DRAFT_8726</name>
</gene>
<name>A0AA38NXH0_9AGAR</name>
<feature type="compositionally biased region" description="Basic and acidic residues" evidence="1">
    <location>
        <begin position="231"/>
        <end position="242"/>
    </location>
</feature>
<organism evidence="3 4">
    <name type="scientific">Lentinula raphanica</name>
    <dbReference type="NCBI Taxonomy" id="153919"/>
    <lineage>
        <taxon>Eukaryota</taxon>
        <taxon>Fungi</taxon>
        <taxon>Dikarya</taxon>
        <taxon>Basidiomycota</taxon>
        <taxon>Agaricomycotina</taxon>
        <taxon>Agaricomycetes</taxon>
        <taxon>Agaricomycetidae</taxon>
        <taxon>Agaricales</taxon>
        <taxon>Marasmiineae</taxon>
        <taxon>Omphalotaceae</taxon>
        <taxon>Lentinula</taxon>
    </lineage>
</organism>
<feature type="compositionally biased region" description="Polar residues" evidence="1">
    <location>
        <begin position="246"/>
        <end position="255"/>
    </location>
</feature>
<keyword evidence="4" id="KW-1185">Reference proteome</keyword>
<feature type="signal peptide" evidence="2">
    <location>
        <begin position="1"/>
        <end position="17"/>
    </location>
</feature>
<feature type="chain" id="PRO_5041468264" evidence="2">
    <location>
        <begin position="18"/>
        <end position="255"/>
    </location>
</feature>
<evidence type="ECO:0000256" key="1">
    <source>
        <dbReference type="SAM" id="MobiDB-lite"/>
    </source>
</evidence>
<dbReference type="Proteomes" id="UP001163846">
    <property type="component" value="Unassembled WGS sequence"/>
</dbReference>
<protein>
    <submittedName>
        <fullName evidence="3">Uncharacterized protein</fullName>
    </submittedName>
</protein>
<evidence type="ECO:0000313" key="3">
    <source>
        <dbReference type="EMBL" id="KAJ3832445.1"/>
    </source>
</evidence>
<dbReference type="AlphaFoldDB" id="A0AA38NXH0"/>
<keyword evidence="2" id="KW-0732">Signal</keyword>